<proteinExistence type="predicted"/>
<keyword evidence="1" id="KW-1133">Transmembrane helix</keyword>
<feature type="transmembrane region" description="Helical" evidence="1">
    <location>
        <begin position="81"/>
        <end position="100"/>
    </location>
</feature>
<evidence type="ECO:0008006" key="4">
    <source>
        <dbReference type="Google" id="ProtNLM"/>
    </source>
</evidence>
<accession>A0ABU6VZ53</accession>
<keyword evidence="3" id="KW-1185">Reference proteome</keyword>
<feature type="transmembrane region" description="Helical" evidence="1">
    <location>
        <begin position="143"/>
        <end position="169"/>
    </location>
</feature>
<gene>
    <name evidence="2" type="ORF">PIB30_111823</name>
</gene>
<comment type="caution">
    <text evidence="2">The sequence shown here is derived from an EMBL/GenBank/DDBJ whole genome shotgun (WGS) entry which is preliminary data.</text>
</comment>
<reference evidence="2 3" key="1">
    <citation type="journal article" date="2023" name="Plants (Basel)">
        <title>Bridging the Gap: Combining Genomics and Transcriptomics Approaches to Understand Stylosanthes scabra, an Orphan Legume from the Brazilian Caatinga.</title>
        <authorList>
            <person name="Ferreira-Neto J.R.C."/>
            <person name="da Silva M.D."/>
            <person name="Binneck E."/>
            <person name="de Melo N.F."/>
            <person name="da Silva R.H."/>
            <person name="de Melo A.L.T.M."/>
            <person name="Pandolfi V."/>
            <person name="Bustamante F.O."/>
            <person name="Brasileiro-Vidal A.C."/>
            <person name="Benko-Iseppon A.M."/>
        </authorList>
    </citation>
    <scope>NUCLEOTIDE SEQUENCE [LARGE SCALE GENOMIC DNA]</scope>
    <source>
        <tissue evidence="2">Leaves</tissue>
    </source>
</reference>
<feature type="transmembrane region" description="Helical" evidence="1">
    <location>
        <begin position="107"/>
        <end position="131"/>
    </location>
</feature>
<dbReference type="Proteomes" id="UP001341840">
    <property type="component" value="Unassembled WGS sequence"/>
</dbReference>
<keyword evidence="1" id="KW-0472">Membrane</keyword>
<sequence length="199" mass="22831">MDLASTSTEKDQSWKSFIDYACSRMINISPSVRGLLLVFCAYTLSYQLRHIRSKKFNFQLRETSHTQLSFEDAFPLFLPDILIISMFIMCVSIAFILLLLAQSTKRLPFVTCLVSAAAYYFINVAIAVPGVDVDCRTFKLPLLWFLAFTAFGLFQMCGFMSLVMVYLFWRYIQDSGRKVKELLASLNFKATSTFKPYTT</sequence>
<evidence type="ECO:0000313" key="2">
    <source>
        <dbReference type="EMBL" id="MED6178890.1"/>
    </source>
</evidence>
<evidence type="ECO:0000313" key="3">
    <source>
        <dbReference type="Proteomes" id="UP001341840"/>
    </source>
</evidence>
<keyword evidence="1" id="KW-0812">Transmembrane</keyword>
<evidence type="ECO:0000256" key="1">
    <source>
        <dbReference type="SAM" id="Phobius"/>
    </source>
</evidence>
<dbReference type="EMBL" id="JASCZI010158458">
    <property type="protein sequence ID" value="MED6178890.1"/>
    <property type="molecule type" value="Genomic_DNA"/>
</dbReference>
<name>A0ABU6VZ53_9FABA</name>
<protein>
    <recommendedName>
        <fullName evidence="4">PGG domain-containing protein</fullName>
    </recommendedName>
</protein>
<organism evidence="2 3">
    <name type="scientific">Stylosanthes scabra</name>
    <dbReference type="NCBI Taxonomy" id="79078"/>
    <lineage>
        <taxon>Eukaryota</taxon>
        <taxon>Viridiplantae</taxon>
        <taxon>Streptophyta</taxon>
        <taxon>Embryophyta</taxon>
        <taxon>Tracheophyta</taxon>
        <taxon>Spermatophyta</taxon>
        <taxon>Magnoliopsida</taxon>
        <taxon>eudicotyledons</taxon>
        <taxon>Gunneridae</taxon>
        <taxon>Pentapetalae</taxon>
        <taxon>rosids</taxon>
        <taxon>fabids</taxon>
        <taxon>Fabales</taxon>
        <taxon>Fabaceae</taxon>
        <taxon>Papilionoideae</taxon>
        <taxon>50 kb inversion clade</taxon>
        <taxon>dalbergioids sensu lato</taxon>
        <taxon>Dalbergieae</taxon>
        <taxon>Pterocarpus clade</taxon>
        <taxon>Stylosanthes</taxon>
    </lineage>
</organism>